<protein>
    <submittedName>
        <fullName evidence="2">Ribosomal protein S18 acetylase RimI-like enzyme</fullName>
    </submittedName>
</protein>
<evidence type="ECO:0000313" key="3">
    <source>
        <dbReference type="Proteomes" id="UP000562027"/>
    </source>
</evidence>
<evidence type="ECO:0000259" key="1">
    <source>
        <dbReference type="PROSITE" id="PS51186"/>
    </source>
</evidence>
<evidence type="ECO:0000313" key="2">
    <source>
        <dbReference type="EMBL" id="MBB4842903.1"/>
    </source>
</evidence>
<comment type="caution">
    <text evidence="2">The sequence shown here is derived from an EMBL/GenBank/DDBJ whole genome shotgun (WGS) entry which is preliminary data.</text>
</comment>
<dbReference type="GO" id="GO:0005840">
    <property type="term" value="C:ribosome"/>
    <property type="evidence" value="ECO:0007669"/>
    <property type="project" value="UniProtKB-KW"/>
</dbReference>
<dbReference type="PROSITE" id="PS51186">
    <property type="entry name" value="GNAT"/>
    <property type="match status" value="1"/>
</dbReference>
<dbReference type="EMBL" id="JACHLP010000002">
    <property type="protein sequence ID" value="MBB4842903.1"/>
    <property type="molecule type" value="Genomic_DNA"/>
</dbReference>
<keyword evidence="2" id="KW-0689">Ribosomal protein</keyword>
<dbReference type="Gene3D" id="3.40.630.30">
    <property type="match status" value="1"/>
</dbReference>
<dbReference type="RefSeq" id="WP_184297622.1">
    <property type="nucleotide sequence ID" value="NZ_JACHLP010000002.1"/>
</dbReference>
<sequence length="291" mass="31834">MNPQDLTPCKIVSAAALPPEALRQAFVAAFADYLIGPFKPTAELWPAFLQRQGVDLGLSRAALRLGEQVSVDVLAFALVAPRVELGRWRLATMGALPAARGSGAAPALLDDFIRRAQAQGQAAVELEVFAQNQRALRLYQSRGFVARHELHGYQAEPGRVRGLDHPVQEIARQEQALAWLQQQAPSDLPLQVSPPILRQSALHSWRWGRAQLMFALQGEHGLQISSLLDASGPAQGDARVLLQTLAARYPARKLLVPALQRPDLGGEALRELGFERQGLHQLWMLRDLSGG</sequence>
<dbReference type="Proteomes" id="UP000562027">
    <property type="component" value="Unassembled WGS sequence"/>
</dbReference>
<reference evidence="2 3" key="1">
    <citation type="submission" date="2020-08" db="EMBL/GenBank/DDBJ databases">
        <title>Functional genomics of gut bacteria from endangered species of beetles.</title>
        <authorList>
            <person name="Carlos-Shanley C."/>
        </authorList>
    </citation>
    <scope>NUCLEOTIDE SEQUENCE [LARGE SCALE GENOMIC DNA]</scope>
    <source>
        <strain evidence="2 3">S00239</strain>
    </source>
</reference>
<feature type="domain" description="N-acetyltransferase" evidence="1">
    <location>
        <begin position="1"/>
        <end position="174"/>
    </location>
</feature>
<accession>A0A840L803</accession>
<dbReference type="InterPro" id="IPR000182">
    <property type="entry name" value="GNAT_dom"/>
</dbReference>
<proteinExistence type="predicted"/>
<organism evidence="2 3">
    <name type="scientific">Roseateles oligotrophus</name>
    <dbReference type="NCBI Taxonomy" id="1769250"/>
    <lineage>
        <taxon>Bacteria</taxon>
        <taxon>Pseudomonadati</taxon>
        <taxon>Pseudomonadota</taxon>
        <taxon>Betaproteobacteria</taxon>
        <taxon>Burkholderiales</taxon>
        <taxon>Sphaerotilaceae</taxon>
        <taxon>Roseateles</taxon>
    </lineage>
</organism>
<dbReference type="InterPro" id="IPR016181">
    <property type="entry name" value="Acyl_CoA_acyltransferase"/>
</dbReference>
<keyword evidence="3" id="KW-1185">Reference proteome</keyword>
<dbReference type="Pfam" id="PF00583">
    <property type="entry name" value="Acetyltransf_1"/>
    <property type="match status" value="1"/>
</dbReference>
<dbReference type="AlphaFoldDB" id="A0A840L803"/>
<keyword evidence="2" id="KW-0687">Ribonucleoprotein</keyword>
<dbReference type="GO" id="GO:0016747">
    <property type="term" value="F:acyltransferase activity, transferring groups other than amino-acyl groups"/>
    <property type="evidence" value="ECO:0007669"/>
    <property type="project" value="InterPro"/>
</dbReference>
<dbReference type="SUPFAM" id="SSF55729">
    <property type="entry name" value="Acyl-CoA N-acyltransferases (Nat)"/>
    <property type="match status" value="1"/>
</dbReference>
<name>A0A840L803_9BURK</name>
<gene>
    <name evidence="2" type="ORF">HNP55_001418</name>
</gene>